<evidence type="ECO:0000313" key="3">
    <source>
        <dbReference type="Proteomes" id="UP001270362"/>
    </source>
</evidence>
<evidence type="ECO:0000313" key="2">
    <source>
        <dbReference type="EMBL" id="KAK3689295.1"/>
    </source>
</evidence>
<dbReference type="EMBL" id="JAULSO010000002">
    <property type="protein sequence ID" value="KAK3689295.1"/>
    <property type="molecule type" value="Genomic_DNA"/>
</dbReference>
<keyword evidence="1" id="KW-0812">Transmembrane</keyword>
<feature type="transmembrane region" description="Helical" evidence="1">
    <location>
        <begin position="73"/>
        <end position="90"/>
    </location>
</feature>
<accession>A0AAE1CDC8</accession>
<reference evidence="2" key="2">
    <citation type="submission" date="2023-06" db="EMBL/GenBank/DDBJ databases">
        <authorList>
            <consortium name="Lawrence Berkeley National Laboratory"/>
            <person name="Haridas S."/>
            <person name="Hensen N."/>
            <person name="Bonometti L."/>
            <person name="Westerberg I."/>
            <person name="Brannstrom I.O."/>
            <person name="Guillou S."/>
            <person name="Cros-Aarteil S."/>
            <person name="Calhoun S."/>
            <person name="Kuo A."/>
            <person name="Mondo S."/>
            <person name="Pangilinan J."/>
            <person name="Riley R."/>
            <person name="Labutti K."/>
            <person name="Andreopoulos B."/>
            <person name="Lipzen A."/>
            <person name="Chen C."/>
            <person name="Yanf M."/>
            <person name="Daum C."/>
            <person name="Ng V."/>
            <person name="Clum A."/>
            <person name="Steindorff A."/>
            <person name="Ohm R."/>
            <person name="Martin F."/>
            <person name="Silar P."/>
            <person name="Natvig D."/>
            <person name="Lalanne C."/>
            <person name="Gautier V."/>
            <person name="Ament-Velasquez S.L."/>
            <person name="Kruys A."/>
            <person name="Hutchinson M.I."/>
            <person name="Powell A.J."/>
            <person name="Barry K."/>
            <person name="Miller A.N."/>
            <person name="Grigoriev I.V."/>
            <person name="Debuchy R."/>
            <person name="Gladieux P."/>
            <person name="Thoren M.H."/>
            <person name="Johannesson H."/>
        </authorList>
    </citation>
    <scope>NUCLEOTIDE SEQUENCE</scope>
    <source>
        <strain evidence="2">CBS 314.62</strain>
    </source>
</reference>
<dbReference type="Proteomes" id="UP001270362">
    <property type="component" value="Unassembled WGS sequence"/>
</dbReference>
<dbReference type="AlphaFoldDB" id="A0AAE1CDC8"/>
<evidence type="ECO:0000256" key="1">
    <source>
        <dbReference type="SAM" id="Phobius"/>
    </source>
</evidence>
<keyword evidence="1" id="KW-0472">Membrane</keyword>
<organism evidence="2 3">
    <name type="scientific">Podospora appendiculata</name>
    <dbReference type="NCBI Taxonomy" id="314037"/>
    <lineage>
        <taxon>Eukaryota</taxon>
        <taxon>Fungi</taxon>
        <taxon>Dikarya</taxon>
        <taxon>Ascomycota</taxon>
        <taxon>Pezizomycotina</taxon>
        <taxon>Sordariomycetes</taxon>
        <taxon>Sordariomycetidae</taxon>
        <taxon>Sordariales</taxon>
        <taxon>Podosporaceae</taxon>
        <taxon>Podospora</taxon>
    </lineage>
</organism>
<name>A0AAE1CDC8_9PEZI</name>
<protein>
    <submittedName>
        <fullName evidence="2">Uncharacterized protein</fullName>
    </submittedName>
</protein>
<comment type="caution">
    <text evidence="2">The sequence shown here is derived from an EMBL/GenBank/DDBJ whole genome shotgun (WGS) entry which is preliminary data.</text>
</comment>
<sequence>MANFLSRRHKNDIIVVGGDCRFTGIGSALLVLAFTCTGFGAVPREIRCRAALQLQVFAAILALGRRLRGGCSLMRVFIVSFSVFFLPPLFHV</sequence>
<proteinExistence type="predicted"/>
<gene>
    <name evidence="2" type="ORF">B0T22DRAFT_461254</name>
</gene>
<keyword evidence="1" id="KW-1133">Transmembrane helix</keyword>
<keyword evidence="3" id="KW-1185">Reference proteome</keyword>
<reference evidence="2" key="1">
    <citation type="journal article" date="2023" name="Mol. Phylogenet. Evol.">
        <title>Genome-scale phylogeny and comparative genomics of the fungal order Sordariales.</title>
        <authorList>
            <person name="Hensen N."/>
            <person name="Bonometti L."/>
            <person name="Westerberg I."/>
            <person name="Brannstrom I.O."/>
            <person name="Guillou S."/>
            <person name="Cros-Aarteil S."/>
            <person name="Calhoun S."/>
            <person name="Haridas S."/>
            <person name="Kuo A."/>
            <person name="Mondo S."/>
            <person name="Pangilinan J."/>
            <person name="Riley R."/>
            <person name="LaButti K."/>
            <person name="Andreopoulos B."/>
            <person name="Lipzen A."/>
            <person name="Chen C."/>
            <person name="Yan M."/>
            <person name="Daum C."/>
            <person name="Ng V."/>
            <person name="Clum A."/>
            <person name="Steindorff A."/>
            <person name="Ohm R.A."/>
            <person name="Martin F."/>
            <person name="Silar P."/>
            <person name="Natvig D.O."/>
            <person name="Lalanne C."/>
            <person name="Gautier V."/>
            <person name="Ament-Velasquez S.L."/>
            <person name="Kruys A."/>
            <person name="Hutchinson M.I."/>
            <person name="Powell A.J."/>
            <person name="Barry K."/>
            <person name="Miller A.N."/>
            <person name="Grigoriev I.V."/>
            <person name="Debuchy R."/>
            <person name="Gladieux P."/>
            <person name="Hiltunen Thoren M."/>
            <person name="Johannesson H."/>
        </authorList>
    </citation>
    <scope>NUCLEOTIDE SEQUENCE</scope>
    <source>
        <strain evidence="2">CBS 314.62</strain>
    </source>
</reference>